<organism evidence="2">
    <name type="scientific">hydrothermal vent metagenome</name>
    <dbReference type="NCBI Taxonomy" id="652676"/>
    <lineage>
        <taxon>unclassified sequences</taxon>
        <taxon>metagenomes</taxon>
        <taxon>ecological metagenomes</taxon>
    </lineage>
</organism>
<accession>A0A170PRQ0</accession>
<evidence type="ECO:0000313" key="2">
    <source>
        <dbReference type="EMBL" id="CUS53461.1"/>
    </source>
</evidence>
<reference evidence="2" key="1">
    <citation type="submission" date="2015-10" db="EMBL/GenBank/DDBJ databases">
        <authorList>
            <person name="Gilbert D.G."/>
        </authorList>
    </citation>
    <scope>NUCLEOTIDE SEQUENCE</scope>
</reference>
<dbReference type="AlphaFoldDB" id="A0A170PRQ0"/>
<proteinExistence type="predicted"/>
<feature type="domain" description="DUF2007" evidence="1">
    <location>
        <begin position="1"/>
        <end position="69"/>
    </location>
</feature>
<gene>
    <name evidence="2" type="ORF">MGWOODY_XGa1447</name>
</gene>
<sequence>MRRVYTAATLPEAHLILQQLESAGINAQVFNENAQGAIGELPVTDTWPDVWIVQNHQFHAARAVIERYETSSEDELLCNSCGETSPGSFEVCWQCHAVLSTQA</sequence>
<dbReference type="EMBL" id="CZRL01000097">
    <property type="protein sequence ID" value="CUS53461.1"/>
    <property type="molecule type" value="Genomic_DNA"/>
</dbReference>
<name>A0A170PRQ0_9ZZZZ</name>
<dbReference type="InterPro" id="IPR018551">
    <property type="entry name" value="DUF2007"/>
</dbReference>
<evidence type="ECO:0000259" key="1">
    <source>
        <dbReference type="Pfam" id="PF09413"/>
    </source>
</evidence>
<protein>
    <recommendedName>
        <fullName evidence="1">DUF2007 domain-containing protein</fullName>
    </recommendedName>
</protein>
<dbReference type="Pfam" id="PF09413">
    <property type="entry name" value="DUF2007"/>
    <property type="match status" value="1"/>
</dbReference>